<name>A0A4Z2EVX7_9TELE</name>
<accession>A0A4Z2EVX7</accession>
<evidence type="ECO:0000313" key="3">
    <source>
        <dbReference type="Proteomes" id="UP000314294"/>
    </source>
</evidence>
<gene>
    <name evidence="2" type="ORF">EYF80_056871</name>
</gene>
<comment type="caution">
    <text evidence="2">The sequence shown here is derived from an EMBL/GenBank/DDBJ whole genome shotgun (WGS) entry which is preliminary data.</text>
</comment>
<feature type="compositionally biased region" description="Acidic residues" evidence="1">
    <location>
        <begin position="7"/>
        <end position="34"/>
    </location>
</feature>
<proteinExistence type="predicted"/>
<evidence type="ECO:0000313" key="2">
    <source>
        <dbReference type="EMBL" id="TNN32968.1"/>
    </source>
</evidence>
<evidence type="ECO:0000256" key="1">
    <source>
        <dbReference type="SAM" id="MobiDB-lite"/>
    </source>
</evidence>
<reference evidence="2 3" key="1">
    <citation type="submission" date="2019-03" db="EMBL/GenBank/DDBJ databases">
        <title>First draft genome of Liparis tanakae, snailfish: a comprehensive survey of snailfish specific genes.</title>
        <authorList>
            <person name="Kim W."/>
            <person name="Song I."/>
            <person name="Jeong J.-H."/>
            <person name="Kim D."/>
            <person name="Kim S."/>
            <person name="Ryu S."/>
            <person name="Song J.Y."/>
            <person name="Lee S.K."/>
        </authorList>
    </citation>
    <scope>NUCLEOTIDE SEQUENCE [LARGE SCALE GENOMIC DNA]</scope>
    <source>
        <tissue evidence="2">Muscle</tissue>
    </source>
</reference>
<organism evidence="2 3">
    <name type="scientific">Liparis tanakae</name>
    <name type="common">Tanaka's snailfish</name>
    <dbReference type="NCBI Taxonomy" id="230148"/>
    <lineage>
        <taxon>Eukaryota</taxon>
        <taxon>Metazoa</taxon>
        <taxon>Chordata</taxon>
        <taxon>Craniata</taxon>
        <taxon>Vertebrata</taxon>
        <taxon>Euteleostomi</taxon>
        <taxon>Actinopterygii</taxon>
        <taxon>Neopterygii</taxon>
        <taxon>Teleostei</taxon>
        <taxon>Neoteleostei</taxon>
        <taxon>Acanthomorphata</taxon>
        <taxon>Eupercaria</taxon>
        <taxon>Perciformes</taxon>
        <taxon>Cottioidei</taxon>
        <taxon>Cottales</taxon>
        <taxon>Liparidae</taxon>
        <taxon>Liparis</taxon>
    </lineage>
</organism>
<dbReference type="AlphaFoldDB" id="A0A4Z2EVX7"/>
<keyword evidence="3" id="KW-1185">Reference proteome</keyword>
<feature type="region of interest" description="Disordered" evidence="1">
    <location>
        <begin position="1"/>
        <end position="43"/>
    </location>
</feature>
<dbReference type="Proteomes" id="UP000314294">
    <property type="component" value="Unassembled WGS sequence"/>
</dbReference>
<dbReference type="EMBL" id="SRLO01002410">
    <property type="protein sequence ID" value="TNN32968.1"/>
    <property type="molecule type" value="Genomic_DNA"/>
</dbReference>
<sequence length="68" mass="8009">MGRFQEVEDSEMMMEEEEEEEEEEKEEEEMEMEEVTLTPNPTTDALLIDTMTSSWRGHHQWAAGEVLT</sequence>
<protein>
    <submittedName>
        <fullName evidence="2">Uncharacterized protein</fullName>
    </submittedName>
</protein>